<evidence type="ECO:0000256" key="6">
    <source>
        <dbReference type="ARBA" id="ARBA00023211"/>
    </source>
</evidence>
<dbReference type="InterPro" id="IPR029052">
    <property type="entry name" value="Metallo-depent_PP-like"/>
</dbReference>
<sequence length="212" mass="23691">KASTTPPNSYVLASNCASCSDVGKGTEEKNCVFCKIIRGEATALKLVSAGVAETKVQQKWCEEERGKIDILEEKQDYIITFLSVTVCRVVVLRRLRCIRSGVKKKGVVENGYEFFAGRQLVTIFSAPNYCGTFDNTGAMMSVDVSLMCSFQILKPAKKKPKFCFGSTTSANPGTPSTKTNLCSSNYDQMICWILKLFYLVYYLFRTRRLDIL</sequence>
<dbReference type="PANTHER" id="PTHR11668">
    <property type="entry name" value="SERINE/THREONINE PROTEIN PHOSPHATASE"/>
    <property type="match status" value="1"/>
</dbReference>
<gene>
    <name evidence="9" type="ORF">ILEXP_LOCUS28775</name>
</gene>
<comment type="catalytic activity">
    <reaction evidence="8">
        <text>O-phospho-L-threonyl-[protein] + H2O = L-threonyl-[protein] + phosphate</text>
        <dbReference type="Rhea" id="RHEA:47004"/>
        <dbReference type="Rhea" id="RHEA-COMP:11060"/>
        <dbReference type="Rhea" id="RHEA-COMP:11605"/>
        <dbReference type="ChEBI" id="CHEBI:15377"/>
        <dbReference type="ChEBI" id="CHEBI:30013"/>
        <dbReference type="ChEBI" id="CHEBI:43474"/>
        <dbReference type="ChEBI" id="CHEBI:61977"/>
        <dbReference type="EC" id="3.1.3.16"/>
    </reaction>
</comment>
<dbReference type="InterPro" id="IPR050341">
    <property type="entry name" value="PP1_catalytic_subunit"/>
</dbReference>
<organism evidence="9 10">
    <name type="scientific">Ilex paraguariensis</name>
    <name type="common">yerba mate</name>
    <dbReference type="NCBI Taxonomy" id="185542"/>
    <lineage>
        <taxon>Eukaryota</taxon>
        <taxon>Viridiplantae</taxon>
        <taxon>Streptophyta</taxon>
        <taxon>Embryophyta</taxon>
        <taxon>Tracheophyta</taxon>
        <taxon>Spermatophyta</taxon>
        <taxon>Magnoliopsida</taxon>
        <taxon>eudicotyledons</taxon>
        <taxon>Gunneridae</taxon>
        <taxon>Pentapetalae</taxon>
        <taxon>asterids</taxon>
        <taxon>campanulids</taxon>
        <taxon>Aquifoliales</taxon>
        <taxon>Aquifoliaceae</taxon>
        <taxon>Ilex</taxon>
    </lineage>
</organism>
<evidence type="ECO:0000256" key="2">
    <source>
        <dbReference type="ARBA" id="ARBA00013081"/>
    </source>
</evidence>
<accession>A0ABC8SYU5</accession>
<evidence type="ECO:0000256" key="1">
    <source>
        <dbReference type="ARBA" id="ARBA00001936"/>
    </source>
</evidence>
<evidence type="ECO:0000256" key="3">
    <source>
        <dbReference type="ARBA" id="ARBA00022723"/>
    </source>
</evidence>
<dbReference type="GO" id="GO:0046872">
    <property type="term" value="F:metal ion binding"/>
    <property type="evidence" value="ECO:0007669"/>
    <property type="project" value="UniProtKB-KW"/>
</dbReference>
<keyword evidence="4" id="KW-0378">Hydrolase</keyword>
<dbReference type="InterPro" id="IPR006186">
    <property type="entry name" value="Ser/Thr-sp_prot-phosphatase"/>
</dbReference>
<dbReference type="Gene3D" id="3.60.21.10">
    <property type="match status" value="1"/>
</dbReference>
<reference evidence="9 10" key="1">
    <citation type="submission" date="2024-02" db="EMBL/GenBank/DDBJ databases">
        <authorList>
            <person name="Vignale AGUSTIN F."/>
            <person name="Sosa J E."/>
            <person name="Modenutti C."/>
        </authorList>
    </citation>
    <scope>NUCLEOTIDE SEQUENCE [LARGE SCALE GENOMIC DNA]</scope>
</reference>
<dbReference type="GO" id="GO:0004722">
    <property type="term" value="F:protein serine/threonine phosphatase activity"/>
    <property type="evidence" value="ECO:0007669"/>
    <property type="project" value="UniProtKB-EC"/>
</dbReference>
<keyword evidence="5" id="KW-0904">Protein phosphatase</keyword>
<evidence type="ECO:0000256" key="8">
    <source>
        <dbReference type="ARBA" id="ARBA00048336"/>
    </source>
</evidence>
<evidence type="ECO:0000256" key="5">
    <source>
        <dbReference type="ARBA" id="ARBA00022912"/>
    </source>
</evidence>
<protein>
    <recommendedName>
        <fullName evidence="2">protein-serine/threonine phosphatase</fullName>
        <ecNumber evidence="2">3.1.3.16</ecNumber>
    </recommendedName>
</protein>
<evidence type="ECO:0000313" key="9">
    <source>
        <dbReference type="EMBL" id="CAK9160048.1"/>
    </source>
</evidence>
<dbReference type="SUPFAM" id="SSF56300">
    <property type="entry name" value="Metallo-dependent phosphatases"/>
    <property type="match status" value="1"/>
</dbReference>
<evidence type="ECO:0000313" key="10">
    <source>
        <dbReference type="Proteomes" id="UP001642360"/>
    </source>
</evidence>
<dbReference type="AlphaFoldDB" id="A0ABC8SYU5"/>
<name>A0ABC8SYU5_9AQUA</name>
<comment type="catalytic activity">
    <reaction evidence="7">
        <text>O-phospho-L-seryl-[protein] + H2O = L-seryl-[protein] + phosphate</text>
        <dbReference type="Rhea" id="RHEA:20629"/>
        <dbReference type="Rhea" id="RHEA-COMP:9863"/>
        <dbReference type="Rhea" id="RHEA-COMP:11604"/>
        <dbReference type="ChEBI" id="CHEBI:15377"/>
        <dbReference type="ChEBI" id="CHEBI:29999"/>
        <dbReference type="ChEBI" id="CHEBI:43474"/>
        <dbReference type="ChEBI" id="CHEBI:83421"/>
        <dbReference type="EC" id="3.1.3.16"/>
    </reaction>
</comment>
<feature type="non-terminal residue" evidence="9">
    <location>
        <position position="1"/>
    </location>
</feature>
<dbReference type="PANTHER" id="PTHR11668:SF300">
    <property type="entry name" value="SERINE_THREONINE-PROTEIN PHOSPHATASE"/>
    <property type="match status" value="1"/>
</dbReference>
<dbReference type="PRINTS" id="PR00114">
    <property type="entry name" value="STPHPHTASE"/>
</dbReference>
<dbReference type="Proteomes" id="UP001642360">
    <property type="component" value="Unassembled WGS sequence"/>
</dbReference>
<keyword evidence="3" id="KW-0479">Metal-binding</keyword>
<dbReference type="EC" id="3.1.3.16" evidence="2"/>
<keyword evidence="10" id="KW-1185">Reference proteome</keyword>
<evidence type="ECO:0000256" key="4">
    <source>
        <dbReference type="ARBA" id="ARBA00022801"/>
    </source>
</evidence>
<keyword evidence="6" id="KW-0464">Manganese</keyword>
<comment type="cofactor">
    <cofactor evidence="1">
        <name>Mn(2+)</name>
        <dbReference type="ChEBI" id="CHEBI:29035"/>
    </cofactor>
</comment>
<proteinExistence type="predicted"/>
<evidence type="ECO:0000256" key="7">
    <source>
        <dbReference type="ARBA" id="ARBA00047761"/>
    </source>
</evidence>
<comment type="caution">
    <text evidence="9">The sequence shown here is derived from an EMBL/GenBank/DDBJ whole genome shotgun (WGS) entry which is preliminary data.</text>
</comment>
<dbReference type="EMBL" id="CAUOFW020003458">
    <property type="protein sequence ID" value="CAK9160048.1"/>
    <property type="molecule type" value="Genomic_DNA"/>
</dbReference>